<keyword evidence="3 8" id="KW-0285">Flavoprotein</keyword>
<dbReference type="InterPro" id="IPR029479">
    <property type="entry name" value="Nitroreductase"/>
</dbReference>
<feature type="domain" description="Nitroreductase" evidence="9">
    <location>
        <begin position="12"/>
        <end position="165"/>
    </location>
</feature>
<evidence type="ECO:0000256" key="5">
    <source>
        <dbReference type="ARBA" id="ARBA00022857"/>
    </source>
</evidence>
<dbReference type="Pfam" id="PF00881">
    <property type="entry name" value="Nitroreductase"/>
    <property type="match status" value="1"/>
</dbReference>
<dbReference type="Proteomes" id="UP001317963">
    <property type="component" value="Chromosome"/>
</dbReference>
<dbReference type="PANTHER" id="PTHR43821">
    <property type="entry name" value="NAD(P)H NITROREDUCTASE YDJA-RELATED"/>
    <property type="match status" value="1"/>
</dbReference>
<accession>A0ABY6Q974</accession>
<dbReference type="CDD" id="cd02135">
    <property type="entry name" value="YdjA-like"/>
    <property type="match status" value="1"/>
</dbReference>
<evidence type="ECO:0000256" key="7">
    <source>
        <dbReference type="ARBA" id="ARBA00023027"/>
    </source>
</evidence>
<evidence type="ECO:0000313" key="10">
    <source>
        <dbReference type="EMBL" id="UZP75164.1"/>
    </source>
</evidence>
<comment type="similarity">
    <text evidence="2 8">Belongs to the nitroreductase family.</text>
</comment>
<proteinExistence type="inferred from homology"/>
<dbReference type="PANTHER" id="PTHR43821:SF1">
    <property type="entry name" value="NAD(P)H NITROREDUCTASE YDJA-RELATED"/>
    <property type="match status" value="1"/>
</dbReference>
<dbReference type="EC" id="1.-.-.-" evidence="8"/>
<keyword evidence="4 8" id="KW-0288">FMN</keyword>
<dbReference type="InterPro" id="IPR000415">
    <property type="entry name" value="Nitroreductase-like"/>
</dbReference>
<keyword evidence="5 8" id="KW-0521">NADP</keyword>
<evidence type="ECO:0000256" key="2">
    <source>
        <dbReference type="ARBA" id="ARBA00007118"/>
    </source>
</evidence>
<dbReference type="InterPro" id="IPR052530">
    <property type="entry name" value="NAD(P)H_nitroreductase"/>
</dbReference>
<evidence type="ECO:0000313" key="11">
    <source>
        <dbReference type="Proteomes" id="UP001317963"/>
    </source>
</evidence>
<sequence>MRQDDVLTLLTERVSHGSLDAPGPSPDEMAQIARAGLRAPDHALLRPWRFVVIEGDRRDDFGVVLNESLRLRGVTDEAQLTKSLKAPLRAPILIAVMLDFKLHPKVDRNEQVGSAASATYAMSLAANALGYGSMWRTGQYATDPHVIEALGGSHQDEVIGFLYIGTRKGPSKNLPDLDPEDFLTHF</sequence>
<dbReference type="InterPro" id="IPR026021">
    <property type="entry name" value="YdjA-like"/>
</dbReference>
<evidence type="ECO:0000256" key="4">
    <source>
        <dbReference type="ARBA" id="ARBA00022643"/>
    </source>
</evidence>
<reference evidence="10 11" key="1">
    <citation type="submission" date="2019-02" db="EMBL/GenBank/DDBJ databases">
        <title>Halieaceae_genomes.</title>
        <authorList>
            <person name="Li S.-H."/>
        </authorList>
    </citation>
    <scope>NUCLEOTIDE SEQUENCE [LARGE SCALE GENOMIC DNA]</scope>
    <source>
        <strain evidence="10 11">JH123</strain>
    </source>
</reference>
<dbReference type="SUPFAM" id="SSF55469">
    <property type="entry name" value="FMN-dependent nitroreductase-like"/>
    <property type="match status" value="1"/>
</dbReference>
<gene>
    <name evidence="10" type="ORF">E0F26_10640</name>
</gene>
<dbReference type="Gene3D" id="3.40.109.10">
    <property type="entry name" value="NADH Oxidase"/>
    <property type="match status" value="1"/>
</dbReference>
<evidence type="ECO:0000256" key="6">
    <source>
        <dbReference type="ARBA" id="ARBA00023002"/>
    </source>
</evidence>
<dbReference type="EMBL" id="CP036501">
    <property type="protein sequence ID" value="UZP75164.1"/>
    <property type="molecule type" value="Genomic_DNA"/>
</dbReference>
<comment type="cofactor">
    <cofactor evidence="1 8">
        <name>FMN</name>
        <dbReference type="ChEBI" id="CHEBI:58210"/>
    </cofactor>
</comment>
<keyword evidence="6 8" id="KW-0560">Oxidoreductase</keyword>
<dbReference type="PIRSF" id="PIRSF000232">
    <property type="entry name" value="YdjA"/>
    <property type="match status" value="1"/>
</dbReference>
<evidence type="ECO:0000256" key="3">
    <source>
        <dbReference type="ARBA" id="ARBA00022630"/>
    </source>
</evidence>
<keyword evidence="11" id="KW-1185">Reference proteome</keyword>
<protein>
    <recommendedName>
        <fullName evidence="8">Putative NAD(P)H nitroreductase</fullName>
        <ecNumber evidence="8">1.-.-.-</ecNumber>
    </recommendedName>
</protein>
<evidence type="ECO:0000259" key="9">
    <source>
        <dbReference type="Pfam" id="PF00881"/>
    </source>
</evidence>
<evidence type="ECO:0000256" key="8">
    <source>
        <dbReference type="PIRNR" id="PIRNR000232"/>
    </source>
</evidence>
<keyword evidence="7 8" id="KW-0520">NAD</keyword>
<dbReference type="RefSeq" id="WP_279241642.1">
    <property type="nucleotide sequence ID" value="NZ_CP036501.1"/>
</dbReference>
<evidence type="ECO:0000256" key="1">
    <source>
        <dbReference type="ARBA" id="ARBA00001917"/>
    </source>
</evidence>
<organism evidence="10 11">
    <name type="scientific">Candidatus Paraluminiphilus aquimaris</name>
    <dbReference type="NCBI Taxonomy" id="2518994"/>
    <lineage>
        <taxon>Bacteria</taxon>
        <taxon>Pseudomonadati</taxon>
        <taxon>Pseudomonadota</taxon>
        <taxon>Gammaproteobacteria</taxon>
        <taxon>Cellvibrionales</taxon>
        <taxon>Halieaceae</taxon>
        <taxon>Candidatus Paraluminiphilus</taxon>
    </lineage>
</organism>
<name>A0ABY6Q974_9GAMM</name>